<keyword evidence="1" id="KW-0175">Coiled coil</keyword>
<dbReference type="AlphaFoldDB" id="A0A8I6XV09"/>
<proteinExistence type="predicted"/>
<reference evidence="3" key="1">
    <citation type="journal article" date="2012" name="Nature">
        <title>A physical, genetic and functional sequence assembly of the barley genome.</title>
        <authorList>
            <consortium name="The International Barley Genome Sequencing Consortium"/>
            <person name="Mayer K.F."/>
            <person name="Waugh R."/>
            <person name="Brown J.W."/>
            <person name="Schulman A."/>
            <person name="Langridge P."/>
            <person name="Platzer M."/>
            <person name="Fincher G.B."/>
            <person name="Muehlbauer G.J."/>
            <person name="Sato K."/>
            <person name="Close T.J."/>
            <person name="Wise R.P."/>
            <person name="Stein N."/>
        </authorList>
    </citation>
    <scope>NUCLEOTIDE SEQUENCE [LARGE SCALE GENOMIC DNA]</scope>
    <source>
        <strain evidence="3">cv. Morex</strain>
    </source>
</reference>
<evidence type="ECO:0000313" key="2">
    <source>
        <dbReference type="EnsemblPlants" id="HORVU.MOREX.r3.6HG0597440.1.CDS1"/>
    </source>
</evidence>
<dbReference type="SMR" id="A0A8I6XV09"/>
<dbReference type="EnsemblPlants" id="HORVU.MOREX.r3.6HG0597440.1">
    <property type="protein sequence ID" value="HORVU.MOREX.r3.6HG0597440.1.CDS1"/>
    <property type="gene ID" value="HORVU.MOREX.r3.6HG0597440"/>
</dbReference>
<name>A0A8I6XV09_HORVV</name>
<organism evidence="2 3">
    <name type="scientific">Hordeum vulgare subsp. vulgare</name>
    <name type="common">Domesticated barley</name>
    <dbReference type="NCBI Taxonomy" id="112509"/>
    <lineage>
        <taxon>Eukaryota</taxon>
        <taxon>Viridiplantae</taxon>
        <taxon>Streptophyta</taxon>
        <taxon>Embryophyta</taxon>
        <taxon>Tracheophyta</taxon>
        <taxon>Spermatophyta</taxon>
        <taxon>Magnoliopsida</taxon>
        <taxon>Liliopsida</taxon>
        <taxon>Poales</taxon>
        <taxon>Poaceae</taxon>
        <taxon>BOP clade</taxon>
        <taxon>Pooideae</taxon>
        <taxon>Triticodae</taxon>
        <taxon>Triticeae</taxon>
        <taxon>Hordeinae</taxon>
        <taxon>Hordeum</taxon>
    </lineage>
</organism>
<evidence type="ECO:0000256" key="1">
    <source>
        <dbReference type="SAM" id="Coils"/>
    </source>
</evidence>
<reference evidence="2" key="2">
    <citation type="submission" date="2020-10" db="EMBL/GenBank/DDBJ databases">
        <authorList>
            <person name="Scholz U."/>
            <person name="Mascher M."/>
            <person name="Fiebig A."/>
        </authorList>
    </citation>
    <scope>NUCLEOTIDE SEQUENCE [LARGE SCALE GENOMIC DNA]</scope>
    <source>
        <strain evidence="2">cv. Morex</strain>
    </source>
</reference>
<reference evidence="2" key="3">
    <citation type="submission" date="2022-01" db="UniProtKB">
        <authorList>
            <consortium name="EnsemblPlants"/>
        </authorList>
    </citation>
    <scope>IDENTIFICATION</scope>
    <source>
        <strain evidence="2">subsp. vulgare</strain>
    </source>
</reference>
<dbReference type="Proteomes" id="UP000011116">
    <property type="component" value="Chromosome 6H"/>
</dbReference>
<keyword evidence="3" id="KW-1185">Reference proteome</keyword>
<protein>
    <submittedName>
        <fullName evidence="2">Uncharacterized protein</fullName>
    </submittedName>
</protein>
<evidence type="ECO:0000313" key="3">
    <source>
        <dbReference type="Proteomes" id="UP000011116"/>
    </source>
</evidence>
<accession>A0A8I6XV09</accession>
<dbReference type="Gramene" id="HORVU.MOREX.r3.6HG0597440.1">
    <property type="protein sequence ID" value="HORVU.MOREX.r3.6HG0597440.1.CDS1"/>
    <property type="gene ID" value="HORVU.MOREX.r3.6HG0597440"/>
</dbReference>
<sequence>MATFIPVKFTEFCQPDATMPFGKELVQITKDLRIALPTITGKPTSSYPEDSRYRIEVHIPGRTFSRALSQWISSSSHPTRFSEGTWRSIVHSDVSRKNTKAALFSPDLFTVSRRNEDGEIISSKTKDALLSYAQTLEKYSGTLEHHVIKDARKIKQLSLRELELEEAAREAHYEHELEATDFLERIEKLKTRVAYLEEELDMGENLHPEGDVAPLISNDEDYEESSTEGPVTMLF</sequence>
<feature type="coiled-coil region" evidence="1">
    <location>
        <begin position="179"/>
        <end position="206"/>
    </location>
</feature>